<evidence type="ECO:0000313" key="1">
    <source>
        <dbReference type="EMBL" id="OPJ85791.1"/>
    </source>
</evidence>
<comment type="caution">
    <text evidence="1">The sequence shown here is derived from an EMBL/GenBank/DDBJ whole genome shotgun (WGS) entry which is preliminary data.</text>
</comment>
<dbReference type="EMBL" id="LSYS01002736">
    <property type="protein sequence ID" value="OPJ85791.1"/>
    <property type="molecule type" value="Genomic_DNA"/>
</dbReference>
<reference evidence="1 2" key="1">
    <citation type="submission" date="2016-02" db="EMBL/GenBank/DDBJ databases">
        <title>Band-tailed pigeon sequencing and assembly.</title>
        <authorList>
            <person name="Soares A.E."/>
            <person name="Novak B.J."/>
            <person name="Rice E.S."/>
            <person name="O'Connell B."/>
            <person name="Chang D."/>
            <person name="Weber S."/>
            <person name="Shapiro B."/>
        </authorList>
    </citation>
    <scope>NUCLEOTIDE SEQUENCE [LARGE SCALE GENOMIC DNA]</scope>
    <source>
        <strain evidence="1">BTP2013</strain>
        <tissue evidence="1">Blood</tissue>
    </source>
</reference>
<keyword evidence="2" id="KW-1185">Reference proteome</keyword>
<proteinExistence type="predicted"/>
<name>A0A1V4KN10_PATFA</name>
<dbReference type="Proteomes" id="UP000190648">
    <property type="component" value="Unassembled WGS sequence"/>
</dbReference>
<protein>
    <submittedName>
        <fullName evidence="1">Uncharacterized protein</fullName>
    </submittedName>
</protein>
<accession>A0A1V4KN10</accession>
<evidence type="ECO:0000313" key="2">
    <source>
        <dbReference type="Proteomes" id="UP000190648"/>
    </source>
</evidence>
<sequence length="71" mass="7821">MRGVWRRRSELWAVVGASNGGAASYAASDGDSFEEKKKPPSLTIIQDSHGHSVTSDQLAELRKKNDLFVNF</sequence>
<dbReference type="AlphaFoldDB" id="A0A1V4KN10"/>
<organism evidence="1 2">
    <name type="scientific">Patagioenas fasciata monilis</name>
    <dbReference type="NCBI Taxonomy" id="372326"/>
    <lineage>
        <taxon>Eukaryota</taxon>
        <taxon>Metazoa</taxon>
        <taxon>Chordata</taxon>
        <taxon>Craniata</taxon>
        <taxon>Vertebrata</taxon>
        <taxon>Euteleostomi</taxon>
        <taxon>Archelosauria</taxon>
        <taxon>Archosauria</taxon>
        <taxon>Dinosauria</taxon>
        <taxon>Saurischia</taxon>
        <taxon>Theropoda</taxon>
        <taxon>Coelurosauria</taxon>
        <taxon>Aves</taxon>
        <taxon>Neognathae</taxon>
        <taxon>Neoaves</taxon>
        <taxon>Columbimorphae</taxon>
        <taxon>Columbiformes</taxon>
        <taxon>Columbidae</taxon>
        <taxon>Patagioenas</taxon>
    </lineage>
</organism>
<gene>
    <name evidence="1" type="ORF">AV530_013903</name>
</gene>